<dbReference type="EMBL" id="CP006695">
    <property type="protein sequence ID" value="EKT85508.1"/>
    <property type="molecule type" value="Genomic_DNA"/>
</dbReference>
<protein>
    <submittedName>
        <fullName evidence="1">Uncharacterized protein</fullName>
    </submittedName>
</protein>
<organism evidence="1 2">
    <name type="scientific">Leptospira santarosai serovar Shermani str. LT 821</name>
    <dbReference type="NCBI Taxonomy" id="758847"/>
    <lineage>
        <taxon>Bacteria</taxon>
        <taxon>Pseudomonadati</taxon>
        <taxon>Spirochaetota</taxon>
        <taxon>Spirochaetia</taxon>
        <taxon>Leptospirales</taxon>
        <taxon>Leptospiraceae</taxon>
        <taxon>Leptospira</taxon>
    </lineage>
</organism>
<dbReference type="KEGG" id="lst:LSS_17255"/>
<dbReference type="Proteomes" id="UP000035800">
    <property type="component" value="Chromosome II"/>
</dbReference>
<proteinExistence type="predicted"/>
<reference evidence="1 2" key="1">
    <citation type="journal article" date="2012" name="Gene">
        <title>Sequence of Leptospira santarosai serovar Shermani genome and prediction of virulence-associated genes.</title>
        <authorList>
            <person name="Chou L.F."/>
            <person name="Chen Y.T."/>
            <person name="Lu C.W."/>
            <person name="Ko Y.C."/>
            <person name="Tang C.Y."/>
            <person name="Pan M.J."/>
            <person name="Tian Y.C."/>
            <person name="Chiu C.H."/>
            <person name="Hung C.C."/>
            <person name="Yang C.W."/>
        </authorList>
    </citation>
    <scope>NUCLEOTIDE SEQUENCE [LARGE SCALE GENOMIC DNA]</scope>
    <source>
        <strain evidence="1">LT 821</strain>
    </source>
</reference>
<sequence length="41" mass="4940">MSQIDNFKIFSFFKNFLPAIFHSNISTNFFLRLIDSKKIRI</sequence>
<name>K8XVF7_9LEPT</name>
<gene>
    <name evidence="1" type="ORF">LSS_17255</name>
</gene>
<evidence type="ECO:0000313" key="2">
    <source>
        <dbReference type="Proteomes" id="UP000035800"/>
    </source>
</evidence>
<reference evidence="1 2" key="2">
    <citation type="journal article" date="2014" name="Emerg. Microbes Infect.">
        <title>Potential impact on kidney infection: a whole-genome analysis of Leptospira santarosai serovar Shermani.</title>
        <authorList>
            <person name="Chou L.F."/>
            <person name="Chen T.W."/>
            <person name="Ko Y.C."/>
            <person name="Pan M.J."/>
            <person name="Tian Y.C."/>
            <person name="Chiu C.H."/>
            <person name="Tang P."/>
            <person name="Hung C.C."/>
            <person name="Yang C.W."/>
        </authorList>
    </citation>
    <scope>NUCLEOTIDE SEQUENCE</scope>
    <source>
        <strain evidence="1 2">LT 821</strain>
    </source>
</reference>
<accession>K8XVF7</accession>
<dbReference type="AlphaFoldDB" id="K8XVF7"/>
<evidence type="ECO:0000313" key="1">
    <source>
        <dbReference type="EMBL" id="EKT85508.1"/>
    </source>
</evidence>